<dbReference type="GO" id="GO:0016020">
    <property type="term" value="C:membrane"/>
    <property type="evidence" value="ECO:0007669"/>
    <property type="project" value="UniProtKB-SubCell"/>
</dbReference>
<keyword evidence="6" id="KW-0812">Transmembrane</keyword>
<dbReference type="GO" id="GO:0004674">
    <property type="term" value="F:protein serine/threonine kinase activity"/>
    <property type="evidence" value="ECO:0007669"/>
    <property type="project" value="UniProtKB-KW"/>
</dbReference>
<evidence type="ECO:0000256" key="9">
    <source>
        <dbReference type="ARBA" id="ARBA00022777"/>
    </source>
</evidence>
<comment type="catalytic activity">
    <reaction evidence="14">
        <text>L-seryl-[protein] + ATP = O-phospho-L-seryl-[protein] + ADP + H(+)</text>
        <dbReference type="Rhea" id="RHEA:17989"/>
        <dbReference type="Rhea" id="RHEA-COMP:9863"/>
        <dbReference type="Rhea" id="RHEA-COMP:11604"/>
        <dbReference type="ChEBI" id="CHEBI:15378"/>
        <dbReference type="ChEBI" id="CHEBI:29999"/>
        <dbReference type="ChEBI" id="CHEBI:30616"/>
        <dbReference type="ChEBI" id="CHEBI:83421"/>
        <dbReference type="ChEBI" id="CHEBI:456216"/>
        <dbReference type="EC" id="2.7.11.1"/>
    </reaction>
</comment>
<dbReference type="AlphaFoldDB" id="A0A8B8P2G5"/>
<dbReference type="RefSeq" id="XP_030529027.1">
    <property type="nucleotide sequence ID" value="XM_030673167.1"/>
</dbReference>
<evidence type="ECO:0000313" key="16">
    <source>
        <dbReference type="Proteomes" id="UP000827889"/>
    </source>
</evidence>
<reference evidence="17" key="1">
    <citation type="submission" date="2025-08" db="UniProtKB">
        <authorList>
            <consortium name="RefSeq"/>
        </authorList>
    </citation>
    <scope>IDENTIFICATION</scope>
    <source>
        <tissue evidence="17">Leaf</tissue>
    </source>
</reference>
<dbReference type="FunFam" id="1.10.510.10:FF:001023">
    <property type="entry name" value="Os07g0541700 protein"/>
    <property type="match status" value="1"/>
</dbReference>
<dbReference type="InterPro" id="IPR011009">
    <property type="entry name" value="Kinase-like_dom_sf"/>
</dbReference>
<dbReference type="PROSITE" id="PS00108">
    <property type="entry name" value="PROTEIN_KINASE_ST"/>
    <property type="match status" value="1"/>
</dbReference>
<dbReference type="InterPro" id="IPR000719">
    <property type="entry name" value="Prot_kinase_dom"/>
</dbReference>
<evidence type="ECO:0000256" key="13">
    <source>
        <dbReference type="ARBA" id="ARBA00047899"/>
    </source>
</evidence>
<dbReference type="InterPro" id="IPR008271">
    <property type="entry name" value="Ser/Thr_kinase_AS"/>
</dbReference>
<evidence type="ECO:0000256" key="4">
    <source>
        <dbReference type="ARBA" id="ARBA00022614"/>
    </source>
</evidence>
<sequence>MAEYEALRNIRLRSLVKIITSCLSIDFQGNDFEALVVEFMPNGSLDRWLRPTEKGLKLNIVQWLNIAIDVAVALDYLHHQCHVHIVHCDLKPSNVLLDVNLCAHVGDFGQAKFLMENASQTQNSSIGLRGTVGYSAPGNQFMPS</sequence>
<dbReference type="Proteomes" id="UP000827889">
    <property type="component" value="Chromosome 10"/>
</dbReference>
<evidence type="ECO:0000256" key="2">
    <source>
        <dbReference type="ARBA" id="ARBA00012513"/>
    </source>
</evidence>
<keyword evidence="4" id="KW-0433">Leucine-rich repeat</keyword>
<accession>A0A8B8P2G5</accession>
<evidence type="ECO:0000313" key="17">
    <source>
        <dbReference type="RefSeq" id="XP_030529027.1"/>
    </source>
</evidence>
<keyword evidence="5" id="KW-0808">Transferase</keyword>
<keyword evidence="10" id="KW-0067">ATP-binding</keyword>
<evidence type="ECO:0000256" key="6">
    <source>
        <dbReference type="ARBA" id="ARBA00022692"/>
    </source>
</evidence>
<dbReference type="SUPFAM" id="SSF56112">
    <property type="entry name" value="Protein kinase-like (PK-like)"/>
    <property type="match status" value="1"/>
</dbReference>
<keyword evidence="3" id="KW-0723">Serine/threonine-protein kinase</keyword>
<evidence type="ECO:0000256" key="11">
    <source>
        <dbReference type="ARBA" id="ARBA00022989"/>
    </source>
</evidence>
<protein>
    <recommendedName>
        <fullName evidence="2">non-specific serine/threonine protein kinase</fullName>
        <ecNumber evidence="2">2.7.11.1</ecNumber>
    </recommendedName>
</protein>
<evidence type="ECO:0000256" key="3">
    <source>
        <dbReference type="ARBA" id="ARBA00022527"/>
    </source>
</evidence>
<dbReference type="GO" id="GO:0005524">
    <property type="term" value="F:ATP binding"/>
    <property type="evidence" value="ECO:0007669"/>
    <property type="project" value="UniProtKB-KW"/>
</dbReference>
<name>A0A8B8P2G5_9MYRT</name>
<evidence type="ECO:0000256" key="10">
    <source>
        <dbReference type="ARBA" id="ARBA00022840"/>
    </source>
</evidence>
<evidence type="ECO:0000256" key="7">
    <source>
        <dbReference type="ARBA" id="ARBA00022737"/>
    </source>
</evidence>
<feature type="domain" description="Protein kinase" evidence="15">
    <location>
        <begin position="1"/>
        <end position="144"/>
    </location>
</feature>
<dbReference type="EC" id="2.7.11.1" evidence="2"/>
<dbReference type="Pfam" id="PF00069">
    <property type="entry name" value="Pkinase"/>
    <property type="match status" value="1"/>
</dbReference>
<keyword evidence="8" id="KW-0547">Nucleotide-binding</keyword>
<evidence type="ECO:0000259" key="15">
    <source>
        <dbReference type="PROSITE" id="PS50011"/>
    </source>
</evidence>
<comment type="catalytic activity">
    <reaction evidence="13">
        <text>L-threonyl-[protein] + ATP = O-phospho-L-threonyl-[protein] + ADP + H(+)</text>
        <dbReference type="Rhea" id="RHEA:46608"/>
        <dbReference type="Rhea" id="RHEA-COMP:11060"/>
        <dbReference type="Rhea" id="RHEA-COMP:11605"/>
        <dbReference type="ChEBI" id="CHEBI:15378"/>
        <dbReference type="ChEBI" id="CHEBI:30013"/>
        <dbReference type="ChEBI" id="CHEBI:30616"/>
        <dbReference type="ChEBI" id="CHEBI:61977"/>
        <dbReference type="ChEBI" id="CHEBI:456216"/>
        <dbReference type="EC" id="2.7.11.1"/>
    </reaction>
</comment>
<evidence type="ECO:0000256" key="1">
    <source>
        <dbReference type="ARBA" id="ARBA00004370"/>
    </source>
</evidence>
<organism evidence="16 17">
    <name type="scientific">Rhodamnia argentea</name>
    <dbReference type="NCBI Taxonomy" id="178133"/>
    <lineage>
        <taxon>Eukaryota</taxon>
        <taxon>Viridiplantae</taxon>
        <taxon>Streptophyta</taxon>
        <taxon>Embryophyta</taxon>
        <taxon>Tracheophyta</taxon>
        <taxon>Spermatophyta</taxon>
        <taxon>Magnoliopsida</taxon>
        <taxon>eudicotyledons</taxon>
        <taxon>Gunneridae</taxon>
        <taxon>Pentapetalae</taxon>
        <taxon>rosids</taxon>
        <taxon>malvids</taxon>
        <taxon>Myrtales</taxon>
        <taxon>Myrtaceae</taxon>
        <taxon>Myrtoideae</taxon>
        <taxon>Myrteae</taxon>
        <taxon>Australasian group</taxon>
        <taxon>Rhodamnia</taxon>
    </lineage>
</organism>
<keyword evidence="11" id="KW-1133">Transmembrane helix</keyword>
<dbReference type="KEGG" id="rarg:115739875"/>
<keyword evidence="9" id="KW-0418">Kinase</keyword>
<dbReference type="InterPro" id="IPR051809">
    <property type="entry name" value="Plant_receptor-like_S/T_kinase"/>
</dbReference>
<gene>
    <name evidence="17" type="primary">LOC115739875</name>
</gene>
<evidence type="ECO:0000256" key="14">
    <source>
        <dbReference type="ARBA" id="ARBA00048679"/>
    </source>
</evidence>
<evidence type="ECO:0000256" key="12">
    <source>
        <dbReference type="ARBA" id="ARBA00023136"/>
    </source>
</evidence>
<dbReference type="GeneID" id="115739875"/>
<comment type="subcellular location">
    <subcellularLocation>
        <location evidence="1">Membrane</location>
    </subcellularLocation>
</comment>
<proteinExistence type="predicted"/>
<evidence type="ECO:0000256" key="5">
    <source>
        <dbReference type="ARBA" id="ARBA00022679"/>
    </source>
</evidence>
<dbReference type="Gene3D" id="1.10.510.10">
    <property type="entry name" value="Transferase(Phosphotransferase) domain 1"/>
    <property type="match status" value="1"/>
</dbReference>
<keyword evidence="7" id="KW-0677">Repeat</keyword>
<evidence type="ECO:0000256" key="8">
    <source>
        <dbReference type="ARBA" id="ARBA00022741"/>
    </source>
</evidence>
<keyword evidence="12" id="KW-0472">Membrane</keyword>
<dbReference type="OrthoDB" id="1103805at2759"/>
<dbReference type="PANTHER" id="PTHR27008:SF499">
    <property type="entry name" value="OS06G0581500 PROTEIN"/>
    <property type="match status" value="1"/>
</dbReference>
<keyword evidence="16" id="KW-1185">Reference proteome</keyword>
<dbReference type="PROSITE" id="PS50011">
    <property type="entry name" value="PROTEIN_KINASE_DOM"/>
    <property type="match status" value="1"/>
</dbReference>
<dbReference type="PANTHER" id="PTHR27008">
    <property type="entry name" value="OS04G0122200 PROTEIN"/>
    <property type="match status" value="1"/>
</dbReference>